<dbReference type="EMBL" id="MU865463">
    <property type="protein sequence ID" value="KAK4222592.1"/>
    <property type="molecule type" value="Genomic_DNA"/>
</dbReference>
<dbReference type="Proteomes" id="UP001301958">
    <property type="component" value="Unassembled WGS sequence"/>
</dbReference>
<feature type="region of interest" description="Disordered" evidence="1">
    <location>
        <begin position="1"/>
        <end position="46"/>
    </location>
</feature>
<feature type="compositionally biased region" description="Low complexity" evidence="1">
    <location>
        <begin position="7"/>
        <end position="18"/>
    </location>
</feature>
<reference evidence="2" key="2">
    <citation type="submission" date="2023-05" db="EMBL/GenBank/DDBJ databases">
        <authorList>
            <consortium name="Lawrence Berkeley National Laboratory"/>
            <person name="Steindorff A."/>
            <person name="Hensen N."/>
            <person name="Bonometti L."/>
            <person name="Westerberg I."/>
            <person name="Brannstrom I.O."/>
            <person name="Guillou S."/>
            <person name="Cros-Aarteil S."/>
            <person name="Calhoun S."/>
            <person name="Haridas S."/>
            <person name="Kuo A."/>
            <person name="Mondo S."/>
            <person name="Pangilinan J."/>
            <person name="Riley R."/>
            <person name="Labutti K."/>
            <person name="Andreopoulos B."/>
            <person name="Lipzen A."/>
            <person name="Chen C."/>
            <person name="Yanf M."/>
            <person name="Daum C."/>
            <person name="Ng V."/>
            <person name="Clum A."/>
            <person name="Ohm R."/>
            <person name="Martin F."/>
            <person name="Silar P."/>
            <person name="Natvig D."/>
            <person name="Lalanne C."/>
            <person name="Gautier V."/>
            <person name="Ament-Velasquez S.L."/>
            <person name="Kruys A."/>
            <person name="Hutchinson M.I."/>
            <person name="Powell A.J."/>
            <person name="Barry K."/>
            <person name="Miller A.N."/>
            <person name="Grigoriev I.V."/>
            <person name="Debuchy R."/>
            <person name="Gladieux P."/>
            <person name="Thoren M.H."/>
            <person name="Johannesson H."/>
        </authorList>
    </citation>
    <scope>NUCLEOTIDE SEQUENCE</scope>
    <source>
        <strain evidence="2">CBS 990.96</strain>
    </source>
</reference>
<comment type="caution">
    <text evidence="2">The sequence shown here is derived from an EMBL/GenBank/DDBJ whole genome shotgun (WGS) entry which is preliminary data.</text>
</comment>
<sequence length="237" mass="25340">MPGAPGGMMHPGMQQLPGFPNSPNPQQQAQQAAFGSPNPNALGASPILQHTMSPSALWTAQFANGPIIEDLCAPPPHHHHMTLASPPMNALPPRGPPGMMHMPQVQNVYGVRQPGFMMSAQQPGRLAVPDGGFPPPAQGLMQLQQQHQMQMQWHLQQQQAQAHAHAQAHAQAQHQQRQQMEMELARLGGQGGGQQQQQQGMDSPQVVNGSVGTPNQGIVTPLTPVESAMNAFLASEI</sequence>
<evidence type="ECO:0000256" key="1">
    <source>
        <dbReference type="SAM" id="MobiDB-lite"/>
    </source>
</evidence>
<gene>
    <name evidence="2" type="ORF">QBC38DRAFT_489466</name>
</gene>
<name>A0AAN7BG85_9PEZI</name>
<protein>
    <submittedName>
        <fullName evidence="2">Uncharacterized protein</fullName>
    </submittedName>
</protein>
<evidence type="ECO:0000313" key="3">
    <source>
        <dbReference type="Proteomes" id="UP001301958"/>
    </source>
</evidence>
<feature type="region of interest" description="Disordered" evidence="1">
    <location>
        <begin position="188"/>
        <end position="214"/>
    </location>
</feature>
<accession>A0AAN7BG85</accession>
<dbReference type="AlphaFoldDB" id="A0AAN7BG85"/>
<evidence type="ECO:0000313" key="2">
    <source>
        <dbReference type="EMBL" id="KAK4222592.1"/>
    </source>
</evidence>
<feature type="compositionally biased region" description="Polar residues" evidence="1">
    <location>
        <begin position="201"/>
        <end position="214"/>
    </location>
</feature>
<organism evidence="2 3">
    <name type="scientific">Podospora fimiseda</name>
    <dbReference type="NCBI Taxonomy" id="252190"/>
    <lineage>
        <taxon>Eukaryota</taxon>
        <taxon>Fungi</taxon>
        <taxon>Dikarya</taxon>
        <taxon>Ascomycota</taxon>
        <taxon>Pezizomycotina</taxon>
        <taxon>Sordariomycetes</taxon>
        <taxon>Sordariomycetidae</taxon>
        <taxon>Sordariales</taxon>
        <taxon>Podosporaceae</taxon>
        <taxon>Podospora</taxon>
    </lineage>
</organism>
<keyword evidence="3" id="KW-1185">Reference proteome</keyword>
<proteinExistence type="predicted"/>
<reference evidence="2" key="1">
    <citation type="journal article" date="2023" name="Mol. Phylogenet. Evol.">
        <title>Genome-scale phylogeny and comparative genomics of the fungal order Sordariales.</title>
        <authorList>
            <person name="Hensen N."/>
            <person name="Bonometti L."/>
            <person name="Westerberg I."/>
            <person name="Brannstrom I.O."/>
            <person name="Guillou S."/>
            <person name="Cros-Aarteil S."/>
            <person name="Calhoun S."/>
            <person name="Haridas S."/>
            <person name="Kuo A."/>
            <person name="Mondo S."/>
            <person name="Pangilinan J."/>
            <person name="Riley R."/>
            <person name="LaButti K."/>
            <person name="Andreopoulos B."/>
            <person name="Lipzen A."/>
            <person name="Chen C."/>
            <person name="Yan M."/>
            <person name="Daum C."/>
            <person name="Ng V."/>
            <person name="Clum A."/>
            <person name="Steindorff A."/>
            <person name="Ohm R.A."/>
            <person name="Martin F."/>
            <person name="Silar P."/>
            <person name="Natvig D.O."/>
            <person name="Lalanne C."/>
            <person name="Gautier V."/>
            <person name="Ament-Velasquez S.L."/>
            <person name="Kruys A."/>
            <person name="Hutchinson M.I."/>
            <person name="Powell A.J."/>
            <person name="Barry K."/>
            <person name="Miller A.N."/>
            <person name="Grigoriev I.V."/>
            <person name="Debuchy R."/>
            <person name="Gladieux P."/>
            <person name="Hiltunen Thoren M."/>
            <person name="Johannesson H."/>
        </authorList>
    </citation>
    <scope>NUCLEOTIDE SEQUENCE</scope>
    <source>
        <strain evidence="2">CBS 990.96</strain>
    </source>
</reference>